<keyword evidence="2" id="KW-1185">Reference proteome</keyword>
<dbReference type="Proteomes" id="UP001234178">
    <property type="component" value="Unassembled WGS sequence"/>
</dbReference>
<dbReference type="EMBL" id="JAOYFB010000002">
    <property type="protein sequence ID" value="KAK4007526.1"/>
    <property type="molecule type" value="Genomic_DNA"/>
</dbReference>
<sequence length="151" mass="17362">MVLSPRRFTLYCLLQQVDKGVWLIDPPSGRDKHIIRDGDIGGRYNCNKRKKKPANQSVYTPEELDQLDLAGFPEPKTKEQLDEIMHLFHAAVHERDQPTGKNGDADVLHPQCVHQYDVSEFFPSERNRFAKLLLSPRGIEKHRLSCTTGRI</sequence>
<organism evidence="1 2">
    <name type="scientific">Daphnia magna</name>
    <dbReference type="NCBI Taxonomy" id="35525"/>
    <lineage>
        <taxon>Eukaryota</taxon>
        <taxon>Metazoa</taxon>
        <taxon>Ecdysozoa</taxon>
        <taxon>Arthropoda</taxon>
        <taxon>Crustacea</taxon>
        <taxon>Branchiopoda</taxon>
        <taxon>Diplostraca</taxon>
        <taxon>Cladocera</taxon>
        <taxon>Anomopoda</taxon>
        <taxon>Daphniidae</taxon>
        <taxon>Daphnia</taxon>
    </lineage>
</organism>
<gene>
    <name evidence="1" type="ORF">OUZ56_012683</name>
</gene>
<protein>
    <submittedName>
        <fullName evidence="1">Uncharacterized protein</fullName>
    </submittedName>
</protein>
<comment type="caution">
    <text evidence="1">The sequence shown here is derived from an EMBL/GenBank/DDBJ whole genome shotgun (WGS) entry which is preliminary data.</text>
</comment>
<name>A0ABQ9Z3S8_9CRUS</name>
<reference evidence="1 2" key="1">
    <citation type="journal article" date="2023" name="Nucleic Acids Res.">
        <title>The hologenome of Daphnia magna reveals possible DNA methylation and microbiome-mediated evolution of the host genome.</title>
        <authorList>
            <person name="Chaturvedi A."/>
            <person name="Li X."/>
            <person name="Dhandapani V."/>
            <person name="Marshall H."/>
            <person name="Kissane S."/>
            <person name="Cuenca-Cambronero M."/>
            <person name="Asole G."/>
            <person name="Calvet F."/>
            <person name="Ruiz-Romero M."/>
            <person name="Marangio P."/>
            <person name="Guigo R."/>
            <person name="Rago D."/>
            <person name="Mirbahai L."/>
            <person name="Eastwood N."/>
            <person name="Colbourne J.K."/>
            <person name="Zhou J."/>
            <person name="Mallon E."/>
            <person name="Orsini L."/>
        </authorList>
    </citation>
    <scope>NUCLEOTIDE SEQUENCE [LARGE SCALE GENOMIC DNA]</scope>
    <source>
        <strain evidence="1">LRV0_1</strain>
    </source>
</reference>
<evidence type="ECO:0000313" key="1">
    <source>
        <dbReference type="EMBL" id="KAK4007526.1"/>
    </source>
</evidence>
<evidence type="ECO:0000313" key="2">
    <source>
        <dbReference type="Proteomes" id="UP001234178"/>
    </source>
</evidence>
<proteinExistence type="predicted"/>
<accession>A0ABQ9Z3S8</accession>